<evidence type="ECO:0000256" key="9">
    <source>
        <dbReference type="SAM" id="Phobius"/>
    </source>
</evidence>
<dbReference type="Gene3D" id="3.30.565.10">
    <property type="entry name" value="Histidine kinase-like ATPase, C-terminal domain"/>
    <property type="match status" value="1"/>
</dbReference>
<dbReference type="Pfam" id="PF00512">
    <property type="entry name" value="HisKA"/>
    <property type="match status" value="1"/>
</dbReference>
<feature type="transmembrane region" description="Helical" evidence="9">
    <location>
        <begin position="73"/>
        <end position="95"/>
    </location>
</feature>
<keyword evidence="9" id="KW-0472">Membrane</keyword>
<evidence type="ECO:0000259" key="10">
    <source>
        <dbReference type="PROSITE" id="PS50109"/>
    </source>
</evidence>
<keyword evidence="4 11" id="KW-0808">Transferase</keyword>
<dbReference type="GO" id="GO:0005524">
    <property type="term" value="F:ATP binding"/>
    <property type="evidence" value="ECO:0007669"/>
    <property type="project" value="UniProtKB-KW"/>
</dbReference>
<proteinExistence type="predicted"/>
<evidence type="ECO:0000256" key="7">
    <source>
        <dbReference type="ARBA" id="ARBA00022840"/>
    </source>
</evidence>
<dbReference type="EC" id="2.7.13.3" evidence="2"/>
<gene>
    <name evidence="11" type="primary">zraS_3</name>
    <name evidence="11" type="ORF">Mal48_31310</name>
</gene>
<dbReference type="InterPro" id="IPR005467">
    <property type="entry name" value="His_kinase_dom"/>
</dbReference>
<dbReference type="PRINTS" id="PR00344">
    <property type="entry name" value="BCTRLSENSOR"/>
</dbReference>
<dbReference type="InterPro" id="IPR036097">
    <property type="entry name" value="HisK_dim/P_sf"/>
</dbReference>
<dbReference type="Gene3D" id="1.10.287.130">
    <property type="match status" value="1"/>
</dbReference>
<dbReference type="KEGG" id="tpol:Mal48_31310"/>
<evidence type="ECO:0000313" key="12">
    <source>
        <dbReference type="Proteomes" id="UP000315724"/>
    </source>
</evidence>
<dbReference type="EMBL" id="CP036267">
    <property type="protein sequence ID" value="QDT33875.1"/>
    <property type="molecule type" value="Genomic_DNA"/>
</dbReference>
<evidence type="ECO:0000256" key="1">
    <source>
        <dbReference type="ARBA" id="ARBA00000085"/>
    </source>
</evidence>
<dbReference type="AlphaFoldDB" id="A0A517QQK2"/>
<evidence type="ECO:0000256" key="3">
    <source>
        <dbReference type="ARBA" id="ARBA00022553"/>
    </source>
</evidence>
<dbReference type="Pfam" id="PF02518">
    <property type="entry name" value="HATPase_c"/>
    <property type="match status" value="1"/>
</dbReference>
<name>A0A517QQK2_9PLAN</name>
<dbReference type="SMART" id="SM00387">
    <property type="entry name" value="HATPase_c"/>
    <property type="match status" value="1"/>
</dbReference>
<evidence type="ECO:0000256" key="4">
    <source>
        <dbReference type="ARBA" id="ARBA00022679"/>
    </source>
</evidence>
<dbReference type="InterPro" id="IPR003594">
    <property type="entry name" value="HATPase_dom"/>
</dbReference>
<dbReference type="PANTHER" id="PTHR43065">
    <property type="entry name" value="SENSOR HISTIDINE KINASE"/>
    <property type="match status" value="1"/>
</dbReference>
<dbReference type="InterPro" id="IPR003661">
    <property type="entry name" value="HisK_dim/P_dom"/>
</dbReference>
<accession>A0A517QQK2</accession>
<dbReference type="NCBIfam" id="TIGR00229">
    <property type="entry name" value="sensory_box"/>
    <property type="match status" value="1"/>
</dbReference>
<evidence type="ECO:0000256" key="2">
    <source>
        <dbReference type="ARBA" id="ARBA00012438"/>
    </source>
</evidence>
<comment type="catalytic activity">
    <reaction evidence="1">
        <text>ATP + protein L-histidine = ADP + protein N-phospho-L-histidine.</text>
        <dbReference type="EC" id="2.7.13.3"/>
    </reaction>
</comment>
<dbReference type="CDD" id="cd00075">
    <property type="entry name" value="HATPase"/>
    <property type="match status" value="1"/>
</dbReference>
<feature type="domain" description="Histidine kinase" evidence="10">
    <location>
        <begin position="238"/>
        <end position="446"/>
    </location>
</feature>
<keyword evidence="6" id="KW-0418">Kinase</keyword>
<keyword evidence="3" id="KW-0597">Phosphoprotein</keyword>
<dbReference type="RefSeq" id="WP_145200889.1">
    <property type="nucleotide sequence ID" value="NZ_CP036267.1"/>
</dbReference>
<dbReference type="InterPro" id="IPR004358">
    <property type="entry name" value="Sig_transdc_His_kin-like_C"/>
</dbReference>
<keyword evidence="9" id="KW-1133">Transmembrane helix</keyword>
<evidence type="ECO:0000256" key="8">
    <source>
        <dbReference type="ARBA" id="ARBA00023012"/>
    </source>
</evidence>
<feature type="transmembrane region" description="Helical" evidence="9">
    <location>
        <begin position="12"/>
        <end position="34"/>
    </location>
</feature>
<dbReference type="PANTHER" id="PTHR43065:SF10">
    <property type="entry name" value="PEROXIDE STRESS-ACTIVATED HISTIDINE KINASE MAK3"/>
    <property type="match status" value="1"/>
</dbReference>
<dbReference type="OrthoDB" id="9815750at2"/>
<reference evidence="11 12" key="1">
    <citation type="submission" date="2019-02" db="EMBL/GenBank/DDBJ databases">
        <title>Deep-cultivation of Planctomycetes and their phenomic and genomic characterization uncovers novel biology.</title>
        <authorList>
            <person name="Wiegand S."/>
            <person name="Jogler M."/>
            <person name="Boedeker C."/>
            <person name="Pinto D."/>
            <person name="Vollmers J."/>
            <person name="Rivas-Marin E."/>
            <person name="Kohn T."/>
            <person name="Peeters S.H."/>
            <person name="Heuer A."/>
            <person name="Rast P."/>
            <person name="Oberbeckmann S."/>
            <person name="Bunk B."/>
            <person name="Jeske O."/>
            <person name="Meyerdierks A."/>
            <person name="Storesund J.E."/>
            <person name="Kallscheuer N."/>
            <person name="Luecker S."/>
            <person name="Lage O.M."/>
            <person name="Pohl T."/>
            <person name="Merkel B.J."/>
            <person name="Hornburger P."/>
            <person name="Mueller R.-W."/>
            <person name="Bruemmer F."/>
            <person name="Labrenz M."/>
            <person name="Spormann A.M."/>
            <person name="Op den Camp H."/>
            <person name="Overmann J."/>
            <person name="Amann R."/>
            <person name="Jetten M.S.M."/>
            <person name="Mascher T."/>
            <person name="Medema M.H."/>
            <person name="Devos D.P."/>
            <person name="Kaster A.-K."/>
            <person name="Ovreas L."/>
            <person name="Rohde M."/>
            <person name="Galperin M.Y."/>
            <person name="Jogler C."/>
        </authorList>
    </citation>
    <scope>NUCLEOTIDE SEQUENCE [LARGE SCALE GENOMIC DNA]</scope>
    <source>
        <strain evidence="11 12">Mal48</strain>
    </source>
</reference>
<keyword evidence="7" id="KW-0067">ATP-binding</keyword>
<keyword evidence="12" id="KW-1185">Reference proteome</keyword>
<organism evidence="11 12">
    <name type="scientific">Thalassoglobus polymorphus</name>
    <dbReference type="NCBI Taxonomy" id="2527994"/>
    <lineage>
        <taxon>Bacteria</taxon>
        <taxon>Pseudomonadati</taxon>
        <taxon>Planctomycetota</taxon>
        <taxon>Planctomycetia</taxon>
        <taxon>Planctomycetales</taxon>
        <taxon>Planctomycetaceae</taxon>
        <taxon>Thalassoglobus</taxon>
    </lineage>
</organism>
<dbReference type="Proteomes" id="UP000315724">
    <property type="component" value="Chromosome"/>
</dbReference>
<protein>
    <recommendedName>
        <fullName evidence="2">histidine kinase</fullName>
        <ecNumber evidence="2">2.7.13.3</ecNumber>
    </recommendedName>
</protein>
<dbReference type="SUPFAM" id="SSF47384">
    <property type="entry name" value="Homodimeric domain of signal transducing histidine kinase"/>
    <property type="match status" value="1"/>
</dbReference>
<dbReference type="CDD" id="cd00082">
    <property type="entry name" value="HisKA"/>
    <property type="match status" value="1"/>
</dbReference>
<dbReference type="SUPFAM" id="SSF55874">
    <property type="entry name" value="ATPase domain of HSP90 chaperone/DNA topoisomerase II/histidine kinase"/>
    <property type="match status" value="1"/>
</dbReference>
<keyword evidence="9" id="KW-0812">Transmembrane</keyword>
<dbReference type="InterPro" id="IPR035965">
    <property type="entry name" value="PAS-like_dom_sf"/>
</dbReference>
<dbReference type="InterPro" id="IPR000014">
    <property type="entry name" value="PAS"/>
</dbReference>
<evidence type="ECO:0000313" key="11">
    <source>
        <dbReference type="EMBL" id="QDT33875.1"/>
    </source>
</evidence>
<keyword evidence="5" id="KW-0547">Nucleotide-binding</keyword>
<sequence>MFRSPPKNYGKLYQLGIIGLLMLSAVALAITIWVELDFLREQKIVEELIRKLPSDSTASAKELAGALRWQFRLTTLVLVNLVVTGFAVMLLWRAYQLSQESLRDFKALAADILSSIDQAVITIDVQGNVTSINRCGLELLNIKTECVGRPLKELSAVPLHDFCTEWKVEKSPTMFRDYKANVNGSQRALRAFCQTLSDYAGNDLGMVLQLRDVTKRVLIEERMRRMERYMGLGSLAAGLHHEIKNPLTALSLHVQLLEEQIAEDNPSEDVRQMLNVIKTEMARVGGVLEGFRDLASSGQLNLAPVDLMNLIQRQVELATPQAEQQNIQIQTVIKCDLSKEIPADRIRLEQVLLNLILNAMEAMPEGGTLTVTVTEVDGNVQVEVADTGKGIPEDLHDKVFDPYFTTKNEGTGLGLALCDKIMNQHQGNLSFHSSERGTQFQLTLPR</sequence>
<keyword evidence="8" id="KW-0902">Two-component regulatory system</keyword>
<dbReference type="InterPro" id="IPR036890">
    <property type="entry name" value="HATPase_C_sf"/>
</dbReference>
<evidence type="ECO:0000256" key="5">
    <source>
        <dbReference type="ARBA" id="ARBA00022741"/>
    </source>
</evidence>
<evidence type="ECO:0000256" key="6">
    <source>
        <dbReference type="ARBA" id="ARBA00022777"/>
    </source>
</evidence>
<dbReference type="Gene3D" id="3.30.450.20">
    <property type="entry name" value="PAS domain"/>
    <property type="match status" value="1"/>
</dbReference>
<dbReference type="PROSITE" id="PS50109">
    <property type="entry name" value="HIS_KIN"/>
    <property type="match status" value="1"/>
</dbReference>
<dbReference type="GO" id="GO:0000155">
    <property type="term" value="F:phosphorelay sensor kinase activity"/>
    <property type="evidence" value="ECO:0007669"/>
    <property type="project" value="InterPro"/>
</dbReference>
<dbReference type="SMART" id="SM00388">
    <property type="entry name" value="HisKA"/>
    <property type="match status" value="1"/>
</dbReference>
<dbReference type="SUPFAM" id="SSF55785">
    <property type="entry name" value="PYP-like sensor domain (PAS domain)"/>
    <property type="match status" value="1"/>
</dbReference>